<dbReference type="RefSeq" id="WP_138773893.1">
    <property type="nucleotide sequence ID" value="NZ_JBHSSX010000152.1"/>
</dbReference>
<organism evidence="6 7">
    <name type="scientific">Alloalcanivorax gelatiniphagus</name>
    <dbReference type="NCBI Taxonomy" id="1194167"/>
    <lineage>
        <taxon>Bacteria</taxon>
        <taxon>Pseudomonadati</taxon>
        <taxon>Pseudomonadota</taxon>
        <taxon>Gammaproteobacteria</taxon>
        <taxon>Oceanospirillales</taxon>
        <taxon>Alcanivoracaceae</taxon>
        <taxon>Alloalcanivorax</taxon>
    </lineage>
</organism>
<dbReference type="InterPro" id="IPR050109">
    <property type="entry name" value="HTH-type_TetR-like_transc_reg"/>
</dbReference>
<sequence>MPSSPSTPDRLLDAAELLFADNGYHGVPVRTITQAAGTRLAAINDHFGGKEKLFQAVVARRAGLINGDRERMLRQAEPVAQGADGLAPIVDAFARPLLTRSQESEGWRNYLRLTAQLSTTRSTVLLLIADQFDAIAQRFMATIGAAVPALDERQRGLAYQLMVASVMGVFSDNLRINVLTGNRFQSSDFKAHYADLIGYVTGGILGLAQARSEPPD</sequence>
<dbReference type="PROSITE" id="PS50977">
    <property type="entry name" value="HTH_TETR_2"/>
    <property type="match status" value="1"/>
</dbReference>
<keyword evidence="2 4" id="KW-0238">DNA-binding</keyword>
<dbReference type="InterPro" id="IPR001647">
    <property type="entry name" value="HTH_TetR"/>
</dbReference>
<evidence type="ECO:0000313" key="7">
    <source>
        <dbReference type="Proteomes" id="UP000739180"/>
    </source>
</evidence>
<evidence type="ECO:0000259" key="5">
    <source>
        <dbReference type="PROSITE" id="PS50977"/>
    </source>
</evidence>
<gene>
    <name evidence="6" type="ORF">FGS76_17305</name>
</gene>
<dbReference type="Pfam" id="PF17939">
    <property type="entry name" value="TetR_C_30"/>
    <property type="match status" value="1"/>
</dbReference>
<dbReference type="SUPFAM" id="SSF48498">
    <property type="entry name" value="Tetracyclin repressor-like, C-terminal domain"/>
    <property type="match status" value="1"/>
</dbReference>
<keyword evidence="7" id="KW-1185">Reference proteome</keyword>
<feature type="DNA-binding region" description="H-T-H motif" evidence="4">
    <location>
        <begin position="28"/>
        <end position="47"/>
    </location>
</feature>
<reference evidence="6 7" key="1">
    <citation type="submission" date="2019-05" db="EMBL/GenBank/DDBJ databases">
        <title>Genome of Alcanivorax gelatiniphagus, an oil degrading marine bacteria.</title>
        <authorList>
            <person name="Kwon K.K."/>
        </authorList>
    </citation>
    <scope>NUCLEOTIDE SEQUENCE [LARGE SCALE GENOMIC DNA]</scope>
    <source>
        <strain evidence="6 7">MEBiC 08158</strain>
    </source>
</reference>
<keyword evidence="3" id="KW-0804">Transcription</keyword>
<dbReference type="InterPro" id="IPR009057">
    <property type="entry name" value="Homeodomain-like_sf"/>
</dbReference>
<feature type="domain" description="HTH tetR-type" evidence="5">
    <location>
        <begin position="5"/>
        <end position="65"/>
    </location>
</feature>
<keyword evidence="1" id="KW-0805">Transcription regulation</keyword>
<proteinExistence type="predicted"/>
<comment type="caution">
    <text evidence="6">The sequence shown here is derived from an EMBL/GenBank/DDBJ whole genome shotgun (WGS) entry which is preliminary data.</text>
</comment>
<dbReference type="EMBL" id="VCQT01000045">
    <property type="protein sequence ID" value="TMW11057.1"/>
    <property type="molecule type" value="Genomic_DNA"/>
</dbReference>
<dbReference type="InterPro" id="IPR036271">
    <property type="entry name" value="Tet_transcr_reg_TetR-rel_C_sf"/>
</dbReference>
<dbReference type="PANTHER" id="PTHR30055">
    <property type="entry name" value="HTH-TYPE TRANSCRIPTIONAL REGULATOR RUTR"/>
    <property type="match status" value="1"/>
</dbReference>
<dbReference type="Gene3D" id="1.10.357.10">
    <property type="entry name" value="Tetracycline Repressor, domain 2"/>
    <property type="match status" value="1"/>
</dbReference>
<dbReference type="Proteomes" id="UP000739180">
    <property type="component" value="Unassembled WGS sequence"/>
</dbReference>
<evidence type="ECO:0000256" key="1">
    <source>
        <dbReference type="ARBA" id="ARBA00023015"/>
    </source>
</evidence>
<dbReference type="SUPFAM" id="SSF46689">
    <property type="entry name" value="Homeodomain-like"/>
    <property type="match status" value="1"/>
</dbReference>
<protein>
    <submittedName>
        <fullName evidence="6">TetR/AcrR family transcriptional regulator</fullName>
    </submittedName>
</protein>
<evidence type="ECO:0000256" key="2">
    <source>
        <dbReference type="ARBA" id="ARBA00023125"/>
    </source>
</evidence>
<accession>A0ABY2XJ00</accession>
<name>A0ABY2XJ00_9GAMM</name>
<dbReference type="Pfam" id="PF00440">
    <property type="entry name" value="TetR_N"/>
    <property type="match status" value="1"/>
</dbReference>
<dbReference type="PANTHER" id="PTHR30055:SF234">
    <property type="entry name" value="HTH-TYPE TRANSCRIPTIONAL REGULATOR BETI"/>
    <property type="match status" value="1"/>
</dbReference>
<evidence type="ECO:0000256" key="3">
    <source>
        <dbReference type="ARBA" id="ARBA00023163"/>
    </source>
</evidence>
<dbReference type="InterPro" id="IPR041586">
    <property type="entry name" value="PsrA_TetR_C"/>
</dbReference>
<evidence type="ECO:0000313" key="6">
    <source>
        <dbReference type="EMBL" id="TMW11057.1"/>
    </source>
</evidence>
<dbReference type="PRINTS" id="PR00455">
    <property type="entry name" value="HTHTETR"/>
</dbReference>
<evidence type="ECO:0000256" key="4">
    <source>
        <dbReference type="PROSITE-ProRule" id="PRU00335"/>
    </source>
</evidence>